<protein>
    <submittedName>
        <fullName evidence="2">Uncharacterized protein</fullName>
    </submittedName>
</protein>
<dbReference type="AlphaFoldDB" id="A0AAF0BM28"/>
<proteinExistence type="predicted"/>
<keyword evidence="3" id="KW-1185">Reference proteome</keyword>
<dbReference type="KEGG" id="gso:PH603_15490"/>
<name>A0AAF0BM28_9PROT</name>
<dbReference type="Proteomes" id="UP001217500">
    <property type="component" value="Chromosome"/>
</dbReference>
<evidence type="ECO:0000313" key="3">
    <source>
        <dbReference type="Proteomes" id="UP001217500"/>
    </source>
</evidence>
<organism evidence="2 3">
    <name type="scientific">Gimibacter soli</name>
    <dbReference type="NCBI Taxonomy" id="3024400"/>
    <lineage>
        <taxon>Bacteria</taxon>
        <taxon>Pseudomonadati</taxon>
        <taxon>Pseudomonadota</taxon>
        <taxon>Alphaproteobacteria</taxon>
        <taxon>Kordiimonadales</taxon>
        <taxon>Temperatibacteraceae</taxon>
        <taxon>Gimibacter</taxon>
    </lineage>
</organism>
<evidence type="ECO:0000256" key="1">
    <source>
        <dbReference type="SAM" id="Coils"/>
    </source>
</evidence>
<dbReference type="EMBL" id="CP116805">
    <property type="protein sequence ID" value="WCL53941.1"/>
    <property type="molecule type" value="Genomic_DNA"/>
</dbReference>
<feature type="coiled-coil region" evidence="1">
    <location>
        <begin position="38"/>
        <end position="163"/>
    </location>
</feature>
<evidence type="ECO:0000313" key="2">
    <source>
        <dbReference type="EMBL" id="WCL53941.1"/>
    </source>
</evidence>
<dbReference type="RefSeq" id="WP_289503661.1">
    <property type="nucleotide sequence ID" value="NZ_CP116805.1"/>
</dbReference>
<accession>A0AAF0BM28</accession>
<sequence length="164" mass="18281">MAANHRPDELERARARLEGALSRLAQGVASQREAISMASEIVEEKDEMSRRVTRLETENLKLHEQIASMALAPQGGGDELAEELRLVAEEKAAIEKNYALLKRQYAQLQDQYDAAGSEIEDNSDLMVENRTLRSALNRLTEERDEMKASLDAAIAELEGLMAEV</sequence>
<gene>
    <name evidence="2" type="ORF">PH603_15490</name>
</gene>
<reference evidence="2" key="1">
    <citation type="submission" date="2023-01" db="EMBL/GenBank/DDBJ databases">
        <title>The genome sequence of Kordiimonadaceae bacterium 6D33.</title>
        <authorList>
            <person name="Liu Y."/>
        </authorList>
    </citation>
    <scope>NUCLEOTIDE SEQUENCE</scope>
    <source>
        <strain evidence="2">6D33</strain>
    </source>
</reference>
<keyword evidence="1" id="KW-0175">Coiled coil</keyword>